<reference evidence="3" key="2">
    <citation type="submission" date="2022-08" db="UniProtKB">
        <authorList>
            <consortium name="EnsemblMetazoa"/>
        </authorList>
    </citation>
    <scope>IDENTIFICATION</scope>
    <source>
        <strain evidence="3">STECLA/ALBI9_A</strain>
    </source>
</reference>
<dbReference type="VEuPathDB" id="VectorBase:AALB20_033251"/>
<dbReference type="PANTHER" id="PTHR21398:SF22">
    <property type="entry name" value="IP12060P-RELATED"/>
    <property type="match status" value="1"/>
</dbReference>
<sequence>MKVLAEHNRPLVGGLVLLYCCITVQMIQGLSTTNETGTIVAVPSDAHERSKRTLVYTFNSCSGILIALSIPLLVTGRNIFFSYNFEANYNMPTDSTDFTQGILKKGDNDQIDESAARQLRSVDRNPPDQRSMQPSVPQKRSSITRKKVYRMIELNLERYGYAGKRCILRMICDLAQDPMHHENGVFGDLLQLLFTPSLSKDEQLPGEFERAERLGLEQRNCTKYQAHCPSNPIDLVSVVLVVSVMLDVSKAISTELQQAENGGDRQKRSLVFTSDSATGILIALSVPLLIPGRNIFMAYNFEANYGMPTESTDYTQGILKKGDNDQIHPSEAEARDHVRRELRPAQPSTPSRFTRKKLYRMIELNLTRYGFDGKKCILRMICELASWPVHEGNGVFGDMMQLLFTPSSTRYEKLPGEFYHAEELGAQHNCHKYRKYCPKDPLEAMSRIL</sequence>
<dbReference type="PANTHER" id="PTHR21398">
    <property type="entry name" value="AGAP007094-PA"/>
    <property type="match status" value="1"/>
</dbReference>
<protein>
    <submittedName>
        <fullName evidence="3">Uncharacterized protein</fullName>
    </submittedName>
</protein>
<accession>A0A182F823</accession>
<dbReference type="AlphaFoldDB" id="A0A182F823"/>
<feature type="region of interest" description="Disordered" evidence="1">
    <location>
        <begin position="118"/>
        <end position="142"/>
    </location>
</feature>
<organism evidence="3 4">
    <name type="scientific">Anopheles albimanus</name>
    <name type="common">New world malaria mosquito</name>
    <dbReference type="NCBI Taxonomy" id="7167"/>
    <lineage>
        <taxon>Eukaryota</taxon>
        <taxon>Metazoa</taxon>
        <taxon>Ecdysozoa</taxon>
        <taxon>Arthropoda</taxon>
        <taxon>Hexapoda</taxon>
        <taxon>Insecta</taxon>
        <taxon>Pterygota</taxon>
        <taxon>Neoptera</taxon>
        <taxon>Endopterygota</taxon>
        <taxon>Diptera</taxon>
        <taxon>Nematocera</taxon>
        <taxon>Culicoidea</taxon>
        <taxon>Culicidae</taxon>
        <taxon>Anophelinae</taxon>
        <taxon>Anopheles</taxon>
    </lineage>
</organism>
<keyword evidence="2" id="KW-0472">Membrane</keyword>
<name>A0A182F823_ANOAL</name>
<keyword evidence="4" id="KW-1185">Reference proteome</keyword>
<keyword evidence="2" id="KW-1133">Transmembrane helix</keyword>
<dbReference type="Proteomes" id="UP000069272">
    <property type="component" value="Chromosome 2R"/>
</dbReference>
<proteinExistence type="predicted"/>
<evidence type="ECO:0000256" key="2">
    <source>
        <dbReference type="SAM" id="Phobius"/>
    </source>
</evidence>
<evidence type="ECO:0000313" key="4">
    <source>
        <dbReference type="Proteomes" id="UP000069272"/>
    </source>
</evidence>
<feature type="compositionally biased region" description="Polar residues" evidence="1">
    <location>
        <begin position="128"/>
        <end position="141"/>
    </location>
</feature>
<evidence type="ECO:0000313" key="3">
    <source>
        <dbReference type="EnsemblMetazoa" id="AALB002647-PA"/>
    </source>
</evidence>
<dbReference type="EnsemblMetazoa" id="AALB002647-RA">
    <property type="protein sequence ID" value="AALB002647-PA"/>
    <property type="gene ID" value="AALB002647"/>
</dbReference>
<feature type="transmembrane region" description="Helical" evidence="2">
    <location>
        <begin position="53"/>
        <end position="74"/>
    </location>
</feature>
<keyword evidence="2" id="KW-0812">Transmembrane</keyword>
<dbReference type="VEuPathDB" id="VectorBase:AALB017343"/>
<dbReference type="STRING" id="7167.A0A182F823"/>
<dbReference type="VEuPathDB" id="VectorBase:AALB20_036124"/>
<dbReference type="InterPro" id="IPR006631">
    <property type="entry name" value="DM4_12"/>
</dbReference>
<dbReference type="VEuPathDB" id="VectorBase:AALB017342"/>
<dbReference type="SMART" id="SM00718">
    <property type="entry name" value="DM4_12"/>
    <property type="match status" value="2"/>
</dbReference>
<evidence type="ECO:0000256" key="1">
    <source>
        <dbReference type="SAM" id="MobiDB-lite"/>
    </source>
</evidence>
<dbReference type="Pfam" id="PF07841">
    <property type="entry name" value="DM4_12"/>
    <property type="match status" value="2"/>
</dbReference>
<reference evidence="3 4" key="1">
    <citation type="journal article" date="2017" name="G3 (Bethesda)">
        <title>The Physical Genome Mapping of Anopheles albimanus Corrected Scaffold Misassemblies and Identified Interarm Rearrangements in Genus Anopheles.</title>
        <authorList>
            <person name="Artemov G.N."/>
            <person name="Peery A.N."/>
            <person name="Jiang X."/>
            <person name="Tu Z."/>
            <person name="Stegniy V.N."/>
            <person name="Sharakhova M.V."/>
            <person name="Sharakhov I.V."/>
        </authorList>
    </citation>
    <scope>NUCLEOTIDE SEQUENCE [LARGE SCALE GENOMIC DNA]</scope>
    <source>
        <strain evidence="3 4">ALBI9_A</strain>
    </source>
</reference>